<organism evidence="1 2">
    <name type="scientific">Lishizhenia tianjinensis</name>
    <dbReference type="NCBI Taxonomy" id="477690"/>
    <lineage>
        <taxon>Bacteria</taxon>
        <taxon>Pseudomonadati</taxon>
        <taxon>Bacteroidota</taxon>
        <taxon>Flavobacteriia</taxon>
        <taxon>Flavobacteriales</taxon>
        <taxon>Crocinitomicaceae</taxon>
        <taxon>Lishizhenia</taxon>
    </lineage>
</organism>
<proteinExistence type="predicted"/>
<dbReference type="Proteomes" id="UP000236454">
    <property type="component" value="Unassembled WGS sequence"/>
</dbReference>
<name>A0A1I7BVU4_9FLAO</name>
<keyword evidence="2" id="KW-1185">Reference proteome</keyword>
<evidence type="ECO:0008006" key="3">
    <source>
        <dbReference type="Google" id="ProtNLM"/>
    </source>
</evidence>
<dbReference type="RefSeq" id="WP_090253304.1">
    <property type="nucleotide sequence ID" value="NZ_FPAS01000008.1"/>
</dbReference>
<reference evidence="1 2" key="1">
    <citation type="submission" date="2016-10" db="EMBL/GenBank/DDBJ databases">
        <authorList>
            <person name="de Groot N.N."/>
        </authorList>
    </citation>
    <scope>NUCLEOTIDE SEQUENCE [LARGE SCALE GENOMIC DNA]</scope>
    <source>
        <strain evidence="1 2">CGMCC 1.7005</strain>
    </source>
</reference>
<dbReference type="STRING" id="477690.SAMN05216474_3121"/>
<protein>
    <recommendedName>
        <fullName evidence="3">T9SS C-terminal target domain-containing protein</fullName>
    </recommendedName>
</protein>
<evidence type="ECO:0000313" key="2">
    <source>
        <dbReference type="Proteomes" id="UP000236454"/>
    </source>
</evidence>
<sequence length="274" mass="31793">MKTVFFLLCFIFTSQLWSQEVVCNLPDYISESSGLLCIGDSVFITHNDSGNKNELYVLNTKGEVLNTCTINGARNKDWEDLCLVDDSLIYIADIGNNNNTRKDLKLYIVDLHEVLTQKESKADSINFTYPDQKEFPPSEAQKYYDAEAICYFQNKIWIFTKNRTVPFDGVSKVYTLPKKPGKYKATVHTSLQLKASSWMEDCITSVCLEQNHLFVLTYSKIYIYQVVNGKLVWKNTRLLNRFGMWEAIHVHQSNIYLSEEKTIIAPKIYKLRWK</sequence>
<dbReference type="OrthoDB" id="5599486at2"/>
<dbReference type="AlphaFoldDB" id="A0A1I7BVU4"/>
<gene>
    <name evidence="1" type="ORF">SAMN05216474_3121</name>
</gene>
<dbReference type="InterPro" id="IPR011047">
    <property type="entry name" value="Quinoprotein_ADH-like_sf"/>
</dbReference>
<evidence type="ECO:0000313" key="1">
    <source>
        <dbReference type="EMBL" id="SFT91260.1"/>
    </source>
</evidence>
<dbReference type="SUPFAM" id="SSF50998">
    <property type="entry name" value="Quinoprotein alcohol dehydrogenase-like"/>
    <property type="match status" value="1"/>
</dbReference>
<dbReference type="EMBL" id="FPAS01000008">
    <property type="protein sequence ID" value="SFT91260.1"/>
    <property type="molecule type" value="Genomic_DNA"/>
</dbReference>
<accession>A0A1I7BVU4</accession>